<dbReference type="InterPro" id="IPR001314">
    <property type="entry name" value="Peptidase_S1A"/>
</dbReference>
<dbReference type="SMART" id="SM00020">
    <property type="entry name" value="Tryp_SPc"/>
    <property type="match status" value="1"/>
</dbReference>
<evidence type="ECO:0000313" key="8">
    <source>
        <dbReference type="EMBL" id="KAL1252307.1"/>
    </source>
</evidence>
<evidence type="ECO:0000256" key="5">
    <source>
        <dbReference type="RuleBase" id="RU363034"/>
    </source>
</evidence>
<dbReference type="InterPro" id="IPR009003">
    <property type="entry name" value="Peptidase_S1_PA"/>
</dbReference>
<gene>
    <name evidence="8" type="ORF">QQF64_020103</name>
</gene>
<keyword evidence="6" id="KW-0732">Signal</keyword>
<dbReference type="InterPro" id="IPR001254">
    <property type="entry name" value="Trypsin_dom"/>
</dbReference>
<organism evidence="8 9">
    <name type="scientific">Cirrhinus molitorella</name>
    <name type="common">mud carp</name>
    <dbReference type="NCBI Taxonomy" id="172907"/>
    <lineage>
        <taxon>Eukaryota</taxon>
        <taxon>Metazoa</taxon>
        <taxon>Chordata</taxon>
        <taxon>Craniata</taxon>
        <taxon>Vertebrata</taxon>
        <taxon>Euteleostomi</taxon>
        <taxon>Actinopterygii</taxon>
        <taxon>Neopterygii</taxon>
        <taxon>Teleostei</taxon>
        <taxon>Ostariophysi</taxon>
        <taxon>Cypriniformes</taxon>
        <taxon>Cyprinidae</taxon>
        <taxon>Labeoninae</taxon>
        <taxon>Labeonini</taxon>
        <taxon>Cirrhinus</taxon>
    </lineage>
</organism>
<evidence type="ECO:0000313" key="9">
    <source>
        <dbReference type="Proteomes" id="UP001558613"/>
    </source>
</evidence>
<evidence type="ECO:0000256" key="2">
    <source>
        <dbReference type="ARBA" id="ARBA00022801"/>
    </source>
</evidence>
<dbReference type="InterPro" id="IPR018114">
    <property type="entry name" value="TRYPSIN_HIS"/>
</dbReference>
<evidence type="ECO:0000259" key="7">
    <source>
        <dbReference type="PROSITE" id="PS50240"/>
    </source>
</evidence>
<sequence>MKMWRSTCVTLALLILDPAVCLTGPLLPRIAGGVDTVKGVWPWMASLHTQSHFCGGSLISSEWVLSAAHCFFSNSKFDVQVHKLKVYLGMWTQEMQHNSNVIQSDVRSIHTHNAYDEKTFDNDIALVRLSSPTSAYSPVLLAAQGSVIPSGTLSWITGWGQTASKGFFGMRPKDLPAPQILQQAVISVVDNVQCHDLLKNKRRYTRITVNMICAGIPAGGVDTYCGDSGGPLMHRYDSQWVQSGITSFGYGCAKRNTPGVYTRVSQYQQWITDIIRNQQSQNFPRFVNFPLPSAGQSSVVG</sequence>
<dbReference type="InterPro" id="IPR043504">
    <property type="entry name" value="Peptidase_S1_PA_chymotrypsin"/>
</dbReference>
<dbReference type="InterPro" id="IPR033116">
    <property type="entry name" value="TRYPSIN_SER"/>
</dbReference>
<dbReference type="Gene3D" id="2.40.10.10">
    <property type="entry name" value="Trypsin-like serine proteases"/>
    <property type="match status" value="2"/>
</dbReference>
<feature type="chain" id="PRO_5047049558" description="Peptidase S1 domain-containing protein" evidence="6">
    <location>
        <begin position="24"/>
        <end position="301"/>
    </location>
</feature>
<protein>
    <recommendedName>
        <fullName evidence="7">Peptidase S1 domain-containing protein</fullName>
    </recommendedName>
</protein>
<keyword evidence="2 5" id="KW-0378">Hydrolase</keyword>
<dbReference type="PRINTS" id="PR00722">
    <property type="entry name" value="CHYMOTRYPSIN"/>
</dbReference>
<evidence type="ECO:0000256" key="6">
    <source>
        <dbReference type="SAM" id="SignalP"/>
    </source>
</evidence>
<dbReference type="PROSITE" id="PS50240">
    <property type="entry name" value="TRYPSIN_DOM"/>
    <property type="match status" value="1"/>
</dbReference>
<reference evidence="8 9" key="1">
    <citation type="submission" date="2023-09" db="EMBL/GenBank/DDBJ databases">
        <authorList>
            <person name="Wang M."/>
        </authorList>
    </citation>
    <scope>NUCLEOTIDE SEQUENCE [LARGE SCALE GENOMIC DNA]</scope>
    <source>
        <strain evidence="8">GT-2023</strain>
        <tissue evidence="8">Liver</tissue>
    </source>
</reference>
<name>A0ABR3LHE7_9TELE</name>
<feature type="domain" description="Peptidase S1" evidence="7">
    <location>
        <begin position="30"/>
        <end position="276"/>
    </location>
</feature>
<keyword evidence="1 5" id="KW-0645">Protease</keyword>
<evidence type="ECO:0000256" key="4">
    <source>
        <dbReference type="ARBA" id="ARBA00023157"/>
    </source>
</evidence>
<dbReference type="PANTHER" id="PTHR24252:SF7">
    <property type="entry name" value="HYALIN"/>
    <property type="match status" value="1"/>
</dbReference>
<keyword evidence="4" id="KW-1015">Disulfide bond</keyword>
<dbReference type="EMBL" id="JAYMGO010000022">
    <property type="protein sequence ID" value="KAL1252307.1"/>
    <property type="molecule type" value="Genomic_DNA"/>
</dbReference>
<keyword evidence="9" id="KW-1185">Reference proteome</keyword>
<evidence type="ECO:0000256" key="1">
    <source>
        <dbReference type="ARBA" id="ARBA00022670"/>
    </source>
</evidence>
<dbReference type="PROSITE" id="PS00135">
    <property type="entry name" value="TRYPSIN_SER"/>
    <property type="match status" value="1"/>
</dbReference>
<dbReference type="Pfam" id="PF00089">
    <property type="entry name" value="Trypsin"/>
    <property type="match status" value="1"/>
</dbReference>
<dbReference type="PROSITE" id="PS00134">
    <property type="entry name" value="TRYPSIN_HIS"/>
    <property type="match status" value="1"/>
</dbReference>
<dbReference type="SUPFAM" id="SSF50494">
    <property type="entry name" value="Trypsin-like serine proteases"/>
    <property type="match status" value="1"/>
</dbReference>
<proteinExistence type="predicted"/>
<feature type="signal peptide" evidence="6">
    <location>
        <begin position="1"/>
        <end position="23"/>
    </location>
</feature>
<comment type="caution">
    <text evidence="8">The sequence shown here is derived from an EMBL/GenBank/DDBJ whole genome shotgun (WGS) entry which is preliminary data.</text>
</comment>
<evidence type="ECO:0000256" key="3">
    <source>
        <dbReference type="ARBA" id="ARBA00022825"/>
    </source>
</evidence>
<dbReference type="Proteomes" id="UP001558613">
    <property type="component" value="Unassembled WGS sequence"/>
</dbReference>
<dbReference type="CDD" id="cd00190">
    <property type="entry name" value="Tryp_SPc"/>
    <property type="match status" value="1"/>
</dbReference>
<keyword evidence="3 5" id="KW-0720">Serine protease</keyword>
<dbReference type="PANTHER" id="PTHR24252">
    <property type="entry name" value="ACROSIN-RELATED"/>
    <property type="match status" value="1"/>
</dbReference>
<accession>A0ABR3LHE7</accession>